<organism evidence="2 3">
    <name type="scientific">Endocarpon pusillum</name>
    <dbReference type="NCBI Taxonomy" id="364733"/>
    <lineage>
        <taxon>Eukaryota</taxon>
        <taxon>Fungi</taxon>
        <taxon>Dikarya</taxon>
        <taxon>Ascomycota</taxon>
        <taxon>Pezizomycotina</taxon>
        <taxon>Eurotiomycetes</taxon>
        <taxon>Chaetothyriomycetidae</taxon>
        <taxon>Verrucariales</taxon>
        <taxon>Verrucariaceae</taxon>
        <taxon>Endocarpon</taxon>
    </lineage>
</organism>
<name>A0A8H7ADW5_9EURO</name>
<evidence type="ECO:0000313" key="3">
    <source>
        <dbReference type="Proteomes" id="UP000606974"/>
    </source>
</evidence>
<accession>A0A8H7ADW5</accession>
<sequence length="97" mass="10915">MANQTEPTGADSHQPPDLVMVKNQGESENPDLGDLLKANWRDNPCLKGASINQPQSIALIEALFDEQGASDWPLYALSALMGSRKYEDRRLYNRDYY</sequence>
<proteinExistence type="predicted"/>
<dbReference type="EMBL" id="JAACFV010000112">
    <property type="protein sequence ID" value="KAF7505321.1"/>
    <property type="molecule type" value="Genomic_DNA"/>
</dbReference>
<evidence type="ECO:0000313" key="2">
    <source>
        <dbReference type="EMBL" id="KAF7505321.1"/>
    </source>
</evidence>
<feature type="region of interest" description="Disordered" evidence="1">
    <location>
        <begin position="1"/>
        <end position="34"/>
    </location>
</feature>
<gene>
    <name evidence="2" type="ORF">GJ744_001024</name>
</gene>
<comment type="caution">
    <text evidence="2">The sequence shown here is derived from an EMBL/GenBank/DDBJ whole genome shotgun (WGS) entry which is preliminary data.</text>
</comment>
<protein>
    <submittedName>
        <fullName evidence="2">Uncharacterized protein</fullName>
    </submittedName>
</protein>
<evidence type="ECO:0000256" key="1">
    <source>
        <dbReference type="SAM" id="MobiDB-lite"/>
    </source>
</evidence>
<dbReference type="Proteomes" id="UP000606974">
    <property type="component" value="Unassembled WGS sequence"/>
</dbReference>
<reference evidence="2" key="1">
    <citation type="submission" date="2020-02" db="EMBL/GenBank/DDBJ databases">
        <authorList>
            <person name="Palmer J.M."/>
        </authorList>
    </citation>
    <scope>NUCLEOTIDE SEQUENCE</scope>
    <source>
        <strain evidence="2">EPUS1.4</strain>
        <tissue evidence="2">Thallus</tissue>
    </source>
</reference>
<keyword evidence="3" id="KW-1185">Reference proteome</keyword>
<dbReference type="AlphaFoldDB" id="A0A8H7ADW5"/>